<reference evidence="3" key="1">
    <citation type="submission" date="2018-05" db="EMBL/GenBank/DDBJ databases">
        <authorList>
            <person name="Lanie J.A."/>
            <person name="Ng W.-L."/>
            <person name="Kazmierczak K.M."/>
            <person name="Andrzejewski T.M."/>
            <person name="Davidsen T.M."/>
            <person name="Wayne K.J."/>
            <person name="Tettelin H."/>
            <person name="Glass J.I."/>
            <person name="Rusch D."/>
            <person name="Podicherti R."/>
            <person name="Tsui H.-C.T."/>
            <person name="Winkler M.E."/>
        </authorList>
    </citation>
    <scope>NUCLEOTIDE SEQUENCE</scope>
</reference>
<gene>
    <name evidence="3" type="ORF">METZ01_LOCUS299839</name>
</gene>
<keyword evidence="1" id="KW-0450">Lipoyl</keyword>
<dbReference type="Pfam" id="PF00364">
    <property type="entry name" value="Biotin_lipoyl"/>
    <property type="match status" value="1"/>
</dbReference>
<proteinExistence type="predicted"/>
<dbReference type="SUPFAM" id="SSF51230">
    <property type="entry name" value="Single hybrid motif"/>
    <property type="match status" value="1"/>
</dbReference>
<dbReference type="CDD" id="cd06849">
    <property type="entry name" value="lipoyl_domain"/>
    <property type="match status" value="1"/>
</dbReference>
<dbReference type="PROSITE" id="PS00189">
    <property type="entry name" value="LIPOYL"/>
    <property type="match status" value="1"/>
</dbReference>
<dbReference type="GO" id="GO:0006086">
    <property type="term" value="P:pyruvate decarboxylation to acetyl-CoA"/>
    <property type="evidence" value="ECO:0007669"/>
    <property type="project" value="InterPro"/>
</dbReference>
<dbReference type="PANTHER" id="PTHR23151">
    <property type="entry name" value="DIHYDROLIPOAMIDE ACETYL/SUCCINYL-TRANSFERASE-RELATED"/>
    <property type="match status" value="1"/>
</dbReference>
<dbReference type="InterPro" id="IPR000089">
    <property type="entry name" value="Biotin_lipoyl"/>
</dbReference>
<dbReference type="AlphaFoldDB" id="A0A382MFX6"/>
<dbReference type="PROSITE" id="PS50968">
    <property type="entry name" value="BIOTINYL_LIPOYL"/>
    <property type="match status" value="1"/>
</dbReference>
<name>A0A382MFX6_9ZZZZ</name>
<dbReference type="GO" id="GO:0045254">
    <property type="term" value="C:pyruvate dehydrogenase complex"/>
    <property type="evidence" value="ECO:0007669"/>
    <property type="project" value="InterPro"/>
</dbReference>
<dbReference type="EMBL" id="UINC01092957">
    <property type="protein sequence ID" value="SVC46985.1"/>
    <property type="molecule type" value="Genomic_DNA"/>
</dbReference>
<organism evidence="3">
    <name type="scientific">marine metagenome</name>
    <dbReference type="NCBI Taxonomy" id="408172"/>
    <lineage>
        <taxon>unclassified sequences</taxon>
        <taxon>metagenomes</taxon>
        <taxon>ecological metagenomes</taxon>
    </lineage>
</organism>
<dbReference type="InterPro" id="IPR003016">
    <property type="entry name" value="2-oxoA_DH_lipoyl-BS"/>
</dbReference>
<sequence>MTTPILMPALSPTMTEGTITKWHKVEGDEVIAGDLLAEIETDKATMELEAVEEGILGTILKPE</sequence>
<evidence type="ECO:0000256" key="1">
    <source>
        <dbReference type="ARBA" id="ARBA00022823"/>
    </source>
</evidence>
<feature type="domain" description="Lipoyl-binding" evidence="2">
    <location>
        <begin position="2"/>
        <end position="63"/>
    </location>
</feature>
<evidence type="ECO:0000259" key="2">
    <source>
        <dbReference type="PROSITE" id="PS50968"/>
    </source>
</evidence>
<protein>
    <recommendedName>
        <fullName evidence="2">Lipoyl-binding domain-containing protein</fullName>
    </recommendedName>
</protein>
<dbReference type="InterPro" id="IPR011053">
    <property type="entry name" value="Single_hybrid_motif"/>
</dbReference>
<accession>A0A382MFX6</accession>
<feature type="non-terminal residue" evidence="3">
    <location>
        <position position="63"/>
    </location>
</feature>
<dbReference type="PANTHER" id="PTHR23151:SF90">
    <property type="entry name" value="DIHYDROLIPOYLLYSINE-RESIDUE ACETYLTRANSFERASE COMPONENT OF PYRUVATE DEHYDROGENASE COMPLEX, MITOCHONDRIAL-RELATED"/>
    <property type="match status" value="1"/>
</dbReference>
<dbReference type="InterPro" id="IPR045257">
    <property type="entry name" value="E2/Pdx1"/>
</dbReference>
<dbReference type="Gene3D" id="2.40.50.100">
    <property type="match status" value="1"/>
</dbReference>
<evidence type="ECO:0000313" key="3">
    <source>
        <dbReference type="EMBL" id="SVC46985.1"/>
    </source>
</evidence>